<dbReference type="GO" id="GO:0022857">
    <property type="term" value="F:transmembrane transporter activity"/>
    <property type="evidence" value="ECO:0007669"/>
    <property type="project" value="TreeGrafter"/>
</dbReference>
<dbReference type="GO" id="GO:0005886">
    <property type="term" value="C:plasma membrane"/>
    <property type="evidence" value="ECO:0007669"/>
    <property type="project" value="UniProtKB-SubCell"/>
</dbReference>
<evidence type="ECO:0000259" key="7">
    <source>
        <dbReference type="Pfam" id="PF02687"/>
    </source>
</evidence>
<accession>A0A3M0CCU8</accession>
<evidence type="ECO:0000313" key="10">
    <source>
        <dbReference type="Proteomes" id="UP000271227"/>
    </source>
</evidence>
<dbReference type="Pfam" id="PF02687">
    <property type="entry name" value="FtsX"/>
    <property type="match status" value="2"/>
</dbReference>
<dbReference type="EMBL" id="REFR01000011">
    <property type="protein sequence ID" value="RMB07644.1"/>
    <property type="molecule type" value="Genomic_DNA"/>
</dbReference>
<keyword evidence="4 6" id="KW-1133">Transmembrane helix</keyword>
<dbReference type="PANTHER" id="PTHR30572">
    <property type="entry name" value="MEMBRANE COMPONENT OF TRANSPORTER-RELATED"/>
    <property type="match status" value="1"/>
</dbReference>
<keyword evidence="2" id="KW-1003">Cell membrane</keyword>
<feature type="domain" description="ABC3 transporter permease C-terminal" evidence="7">
    <location>
        <begin position="297"/>
        <end position="409"/>
    </location>
</feature>
<name>A0A3M0CCU8_9PROT</name>
<gene>
    <name evidence="9" type="ORF">BXY39_1730</name>
</gene>
<evidence type="ECO:0000256" key="1">
    <source>
        <dbReference type="ARBA" id="ARBA00004651"/>
    </source>
</evidence>
<organism evidence="9 10">
    <name type="scientific">Eilatimonas milleporae</name>
    <dbReference type="NCBI Taxonomy" id="911205"/>
    <lineage>
        <taxon>Bacteria</taxon>
        <taxon>Pseudomonadati</taxon>
        <taxon>Pseudomonadota</taxon>
        <taxon>Alphaproteobacteria</taxon>
        <taxon>Kordiimonadales</taxon>
        <taxon>Kordiimonadaceae</taxon>
        <taxon>Eilatimonas</taxon>
    </lineage>
</organism>
<feature type="transmembrane region" description="Helical" evidence="6">
    <location>
        <begin position="21"/>
        <end position="41"/>
    </location>
</feature>
<feature type="transmembrane region" description="Helical" evidence="6">
    <location>
        <begin position="699"/>
        <end position="723"/>
    </location>
</feature>
<evidence type="ECO:0000256" key="6">
    <source>
        <dbReference type="SAM" id="Phobius"/>
    </source>
</evidence>
<evidence type="ECO:0000256" key="4">
    <source>
        <dbReference type="ARBA" id="ARBA00022989"/>
    </source>
</evidence>
<proteinExistence type="predicted"/>
<keyword evidence="5 6" id="KW-0472">Membrane</keyword>
<keyword evidence="3 6" id="KW-0812">Transmembrane</keyword>
<dbReference type="InterPro" id="IPR050250">
    <property type="entry name" value="Macrolide_Exporter_MacB"/>
</dbReference>
<comment type="caution">
    <text evidence="9">The sequence shown here is derived from an EMBL/GenBank/DDBJ whole genome shotgun (WGS) entry which is preliminary data.</text>
</comment>
<feature type="domain" description="MacB-like periplasmic core" evidence="8">
    <location>
        <begin position="441"/>
        <end position="628"/>
    </location>
</feature>
<feature type="transmembrane region" description="Helical" evidence="6">
    <location>
        <begin position="381"/>
        <end position="408"/>
    </location>
</feature>
<dbReference type="Pfam" id="PF12704">
    <property type="entry name" value="MacB_PCD"/>
    <property type="match status" value="2"/>
</dbReference>
<dbReference type="RefSeq" id="WP_170163713.1">
    <property type="nucleotide sequence ID" value="NZ_REFR01000011.1"/>
</dbReference>
<feature type="transmembrane region" description="Helical" evidence="6">
    <location>
        <begin position="786"/>
        <end position="805"/>
    </location>
</feature>
<dbReference type="InterPro" id="IPR003838">
    <property type="entry name" value="ABC3_permease_C"/>
</dbReference>
<protein>
    <submittedName>
        <fullName evidence="9">Putative ABC transport system permease protein</fullName>
    </submittedName>
</protein>
<dbReference type="AlphaFoldDB" id="A0A3M0CCU8"/>
<feature type="domain" description="ABC3 transporter permease C-terminal" evidence="7">
    <location>
        <begin position="702"/>
        <end position="803"/>
    </location>
</feature>
<feature type="transmembrane region" description="Helical" evidence="6">
    <location>
        <begin position="429"/>
        <end position="454"/>
    </location>
</feature>
<feature type="domain" description="MacB-like periplasmic core" evidence="8">
    <location>
        <begin position="20"/>
        <end position="241"/>
    </location>
</feature>
<evidence type="ECO:0000313" key="9">
    <source>
        <dbReference type="EMBL" id="RMB07644.1"/>
    </source>
</evidence>
<dbReference type="InterPro" id="IPR025857">
    <property type="entry name" value="MacB_PCD"/>
</dbReference>
<feature type="transmembrane region" description="Helical" evidence="6">
    <location>
        <begin position="292"/>
        <end position="314"/>
    </location>
</feature>
<sequence length="824" mass="89569">MFSNFFTVALRQLAKNRLYSVINVAGLSIGLAACVLILLFVRDELSYDSHWSKADRLARLHAVLTPPGREPFDLVAGPGIAKQSLAAYFAEDIAAVTRFSRLQPVIEIGDRTVAENVVWTDPETIDMFDFTVMAGSMADALRDTSSIALSSDLARRLFGHIDVIGEVMTMTAFNINRDYRIAAIYEAPDHTVTYMPALTKIDEADFTDSPWLFDRWFSINTHIFMELKEGASLDGVNRRLKSWTDATVPREGFPEGVNPSDVARYTLMKITDLRLHASGDGEYVPGGSIETVVVFSAIAGLILMIACINFMNLATAKSTQRAREVALRKVLGAHRSNLVLQFLGESALVAVIALLIAIALVEASLPAFSGFVGKDLSLDLASGQVLGLLLGLILTVGLVAGFYPALILSGFRPARVLKANRSSDAGGSATLRGVLVVMQFAISIALIIATGVVYGQKVFATSLNPGFNKDNVLIVENIRRRGAETARETLREQVAALPGVLTASLVAETPANSNDNNTNVELPGRSPDDTTLIGIQIIDYDFLETFQIELVAGRAYDRNVAGDVLAPVGSVAEGDVVNGNVLVNRTALRKMGYPDTAEAIGKTFTIGRGRGGKAQLTIVGIVPDMHYQSLKRVIRPEMYLLDPADIRNMAVRFEGDPRPLVERIGDLWRTLAPLVPFEYHFVDEMMASEFETEEATATMLALFSLLAVLIACLGLFGLASFTAQRRTKEIGIRKVLGARVRDIVRLLLWQSAKPVLIANLIAWPVAVWAMMIWLETFPYRLNAWVMAPLCLGAGLVALAIAWATVGGNAARVAGAKPVKALRYE</sequence>
<feature type="transmembrane region" description="Helical" evidence="6">
    <location>
        <begin position="338"/>
        <end position="361"/>
    </location>
</feature>
<evidence type="ECO:0000256" key="3">
    <source>
        <dbReference type="ARBA" id="ARBA00022692"/>
    </source>
</evidence>
<evidence type="ECO:0000256" key="5">
    <source>
        <dbReference type="ARBA" id="ARBA00023136"/>
    </source>
</evidence>
<dbReference type="PANTHER" id="PTHR30572:SF18">
    <property type="entry name" value="ABC-TYPE MACROLIDE FAMILY EXPORT SYSTEM PERMEASE COMPONENT 2"/>
    <property type="match status" value="1"/>
</dbReference>
<dbReference type="InParanoid" id="A0A3M0CCU8"/>
<evidence type="ECO:0000256" key="2">
    <source>
        <dbReference type="ARBA" id="ARBA00022475"/>
    </source>
</evidence>
<keyword evidence="10" id="KW-1185">Reference proteome</keyword>
<feature type="transmembrane region" description="Helical" evidence="6">
    <location>
        <begin position="755"/>
        <end position="774"/>
    </location>
</feature>
<reference evidence="9 10" key="1">
    <citation type="submission" date="2018-10" db="EMBL/GenBank/DDBJ databases">
        <title>Genomic Encyclopedia of Archaeal and Bacterial Type Strains, Phase II (KMG-II): from individual species to whole genera.</title>
        <authorList>
            <person name="Goeker M."/>
        </authorList>
    </citation>
    <scope>NUCLEOTIDE SEQUENCE [LARGE SCALE GENOMIC DNA]</scope>
    <source>
        <strain evidence="9 10">DSM 25217</strain>
    </source>
</reference>
<dbReference type="Proteomes" id="UP000271227">
    <property type="component" value="Unassembled WGS sequence"/>
</dbReference>
<comment type="subcellular location">
    <subcellularLocation>
        <location evidence="1">Cell membrane</location>
        <topology evidence="1">Multi-pass membrane protein</topology>
    </subcellularLocation>
</comment>
<evidence type="ECO:0000259" key="8">
    <source>
        <dbReference type="Pfam" id="PF12704"/>
    </source>
</evidence>